<protein>
    <recommendedName>
        <fullName evidence="1">BTB domain-containing protein</fullName>
    </recommendedName>
</protein>
<keyword evidence="2" id="KW-1185">Reference proteome</keyword>
<organism evidence="2 3">
    <name type="scientific">Pyricularia grisea</name>
    <name type="common">Crabgrass-specific blast fungus</name>
    <name type="synonym">Magnaporthe grisea</name>
    <dbReference type="NCBI Taxonomy" id="148305"/>
    <lineage>
        <taxon>Eukaryota</taxon>
        <taxon>Fungi</taxon>
        <taxon>Dikarya</taxon>
        <taxon>Ascomycota</taxon>
        <taxon>Pezizomycotina</taxon>
        <taxon>Sordariomycetes</taxon>
        <taxon>Sordariomycetidae</taxon>
        <taxon>Magnaporthales</taxon>
        <taxon>Pyriculariaceae</taxon>
        <taxon>Pyricularia</taxon>
    </lineage>
</organism>
<dbReference type="GeneID" id="41961359"/>
<dbReference type="InterPro" id="IPR000210">
    <property type="entry name" value="BTB/POZ_dom"/>
</dbReference>
<reference evidence="3" key="3">
    <citation type="submission" date="2025-08" db="UniProtKB">
        <authorList>
            <consortium name="RefSeq"/>
        </authorList>
    </citation>
    <scope>IDENTIFICATION</scope>
    <source>
        <strain evidence="3">NI907</strain>
    </source>
</reference>
<reference evidence="3" key="2">
    <citation type="submission" date="2019-10" db="EMBL/GenBank/DDBJ databases">
        <authorList>
            <consortium name="NCBI Genome Project"/>
        </authorList>
    </citation>
    <scope>NUCLEOTIDE SEQUENCE</scope>
    <source>
        <strain evidence="3">NI907</strain>
    </source>
</reference>
<dbReference type="Pfam" id="PF00651">
    <property type="entry name" value="BTB"/>
    <property type="match status" value="1"/>
</dbReference>
<sequence>MTASHLARGQMREIIGQLPGDVTVVCADSTFCIHKERLVACGEFFRAAFDERHMFQEAITSTITLPENGETFEFLAFFAYTGSLLSYTNTARNGNLDRELVLSLQVPFDDASLTNEEPTSSRPLDPTLQSIVLLSEVYYMADKYLVTGLQTLCANQAAVLAEVLASKSLNWLPAGSPNLEALGSWIKGVYANTTRFDLALKESVCIYVHQASERARQEFFYPHLQFFFARLLMGNDELRDSMYERAQPPPPTCPGCLSQAGCHRLHHLAPWYIGWRCECYLCGHVHDHALQKEEFEWQPGQWARHERWRMLWEEIVENSNGVEELERMERALNLYRV</sequence>
<evidence type="ECO:0000313" key="2">
    <source>
        <dbReference type="Proteomes" id="UP000515153"/>
    </source>
</evidence>
<dbReference type="CDD" id="cd18186">
    <property type="entry name" value="BTB_POZ_ZBTB_KLHL-like"/>
    <property type="match status" value="1"/>
</dbReference>
<gene>
    <name evidence="3" type="ORF">PgNI_06426</name>
</gene>
<accession>A0A6P8B7Y1</accession>
<evidence type="ECO:0000259" key="1">
    <source>
        <dbReference type="PROSITE" id="PS50097"/>
    </source>
</evidence>
<dbReference type="RefSeq" id="XP_030983280.1">
    <property type="nucleotide sequence ID" value="XM_031126450.1"/>
</dbReference>
<proteinExistence type="predicted"/>
<dbReference type="SUPFAM" id="SSF54695">
    <property type="entry name" value="POZ domain"/>
    <property type="match status" value="1"/>
</dbReference>
<dbReference type="PROSITE" id="PS50097">
    <property type="entry name" value="BTB"/>
    <property type="match status" value="1"/>
</dbReference>
<dbReference type="Gene3D" id="3.30.710.10">
    <property type="entry name" value="Potassium Channel Kv1.1, Chain A"/>
    <property type="match status" value="1"/>
</dbReference>
<feature type="domain" description="BTB" evidence="1">
    <location>
        <begin position="20"/>
        <end position="84"/>
    </location>
</feature>
<dbReference type="AlphaFoldDB" id="A0A6P8B7Y1"/>
<name>A0A6P8B7Y1_PYRGI</name>
<evidence type="ECO:0000313" key="3">
    <source>
        <dbReference type="RefSeq" id="XP_030983280.1"/>
    </source>
</evidence>
<dbReference type="InterPro" id="IPR011333">
    <property type="entry name" value="SKP1/BTB/POZ_sf"/>
</dbReference>
<reference evidence="2 3" key="1">
    <citation type="journal article" date="2019" name="Mol. Biol. Evol.">
        <title>Blast fungal genomes show frequent chromosomal changes, gene gains and losses, and effector gene turnover.</title>
        <authorList>
            <person name="Gomez Luciano L.B."/>
            <person name="Jason Tsai I."/>
            <person name="Chuma I."/>
            <person name="Tosa Y."/>
            <person name="Chen Y.H."/>
            <person name="Li J.Y."/>
            <person name="Li M.Y."/>
            <person name="Jade Lu M.Y."/>
            <person name="Nakayashiki H."/>
            <person name="Li W.H."/>
        </authorList>
    </citation>
    <scope>NUCLEOTIDE SEQUENCE [LARGE SCALE GENOMIC DNA]</scope>
    <source>
        <strain evidence="2 3">NI907</strain>
    </source>
</reference>
<dbReference type="KEGG" id="pgri:PgNI_06426"/>
<dbReference type="Proteomes" id="UP000515153">
    <property type="component" value="Chromosome I"/>
</dbReference>
<dbReference type="SMART" id="SM00225">
    <property type="entry name" value="BTB"/>
    <property type="match status" value="1"/>
</dbReference>